<dbReference type="Gene3D" id="3.30.54.20">
    <property type="match status" value="1"/>
</dbReference>
<dbReference type="PANTHER" id="PTHR11451:SF44">
    <property type="entry name" value="THREONINE--TRNA LIGASE, CHLOROPLASTIC_MITOCHONDRIAL 2"/>
    <property type="match status" value="1"/>
</dbReference>
<keyword evidence="18" id="KW-1185">Reference proteome</keyword>
<feature type="binding site" evidence="14">
    <location>
        <position position="333"/>
    </location>
    <ligand>
        <name>Zn(2+)</name>
        <dbReference type="ChEBI" id="CHEBI:29105"/>
        <note>catalytic</note>
    </ligand>
</feature>
<dbReference type="Gene3D" id="3.40.50.800">
    <property type="entry name" value="Anticodon-binding domain"/>
    <property type="match status" value="1"/>
</dbReference>
<evidence type="ECO:0000256" key="2">
    <source>
        <dbReference type="ARBA" id="ARBA00008226"/>
    </source>
</evidence>
<dbReference type="NCBIfam" id="TIGR00418">
    <property type="entry name" value="thrS"/>
    <property type="match status" value="1"/>
</dbReference>
<dbReference type="FunFam" id="3.30.930.10:FF:000019">
    <property type="entry name" value="Threonine--tRNA ligase"/>
    <property type="match status" value="1"/>
</dbReference>
<dbReference type="GO" id="GO:0004829">
    <property type="term" value="F:threonine-tRNA ligase activity"/>
    <property type="evidence" value="ECO:0007669"/>
    <property type="project" value="UniProtKB-UniRule"/>
</dbReference>
<dbReference type="Pfam" id="PF02824">
    <property type="entry name" value="TGS"/>
    <property type="match status" value="1"/>
</dbReference>
<dbReference type="FunFam" id="3.30.980.10:FF:000005">
    <property type="entry name" value="Threonyl-tRNA synthetase, mitochondrial"/>
    <property type="match status" value="1"/>
</dbReference>
<dbReference type="InterPro" id="IPR012675">
    <property type="entry name" value="Beta-grasp_dom_sf"/>
</dbReference>
<dbReference type="HOGENOM" id="CLU_008554_0_1_9"/>
<dbReference type="CDD" id="cd00771">
    <property type="entry name" value="ThrRS_core"/>
    <property type="match status" value="1"/>
</dbReference>
<dbReference type="eggNOG" id="COG0441">
    <property type="taxonomic scope" value="Bacteria"/>
</dbReference>
<keyword evidence="5 14" id="KW-0436">Ligase</keyword>
<dbReference type="InterPro" id="IPR004095">
    <property type="entry name" value="TGS"/>
</dbReference>
<evidence type="ECO:0000256" key="1">
    <source>
        <dbReference type="ARBA" id="ARBA00004496"/>
    </source>
</evidence>
<dbReference type="PRINTS" id="PR01047">
    <property type="entry name" value="TRNASYNTHTHR"/>
</dbReference>
<dbReference type="CDD" id="cd00860">
    <property type="entry name" value="ThrRS_anticodon"/>
    <property type="match status" value="1"/>
</dbReference>
<keyword evidence="10 14" id="KW-0694">RNA-binding</keyword>
<dbReference type="Gene3D" id="3.30.980.10">
    <property type="entry name" value="Threonyl-trna Synthetase, Chain A, domain 2"/>
    <property type="match status" value="1"/>
</dbReference>
<dbReference type="InterPro" id="IPR036621">
    <property type="entry name" value="Anticodon-bd_dom_sf"/>
</dbReference>
<comment type="caution">
    <text evidence="17">The sequence shown here is derived from an EMBL/GenBank/DDBJ whole genome shotgun (WGS) entry which is preliminary data.</text>
</comment>
<dbReference type="Pfam" id="PF00587">
    <property type="entry name" value="tRNA-synt_2b"/>
    <property type="match status" value="1"/>
</dbReference>
<keyword evidence="9 14" id="KW-0067">ATP-binding</keyword>
<evidence type="ECO:0000256" key="11">
    <source>
        <dbReference type="ARBA" id="ARBA00022917"/>
    </source>
</evidence>
<dbReference type="GO" id="GO:0046872">
    <property type="term" value="F:metal ion binding"/>
    <property type="evidence" value="ECO:0007669"/>
    <property type="project" value="UniProtKB-KW"/>
</dbReference>
<gene>
    <name evidence="14 17" type="primary">thrS</name>
    <name evidence="17" type="ORF">HMP0721_0586</name>
</gene>
<dbReference type="GO" id="GO:0005737">
    <property type="term" value="C:cytoplasm"/>
    <property type="evidence" value="ECO:0007669"/>
    <property type="project" value="UniProtKB-SubCell"/>
</dbReference>
<dbReference type="EC" id="6.1.1.3" evidence="14"/>
<dbReference type="SUPFAM" id="SSF81271">
    <property type="entry name" value="TGS-like"/>
    <property type="match status" value="1"/>
</dbReference>
<dbReference type="HAMAP" id="MF_00184">
    <property type="entry name" value="Thr_tRNA_synth"/>
    <property type="match status" value="1"/>
</dbReference>
<dbReference type="Gene3D" id="3.30.930.10">
    <property type="entry name" value="Bira Bifunctional Protein, Domain 2"/>
    <property type="match status" value="1"/>
</dbReference>
<dbReference type="InterPro" id="IPR002320">
    <property type="entry name" value="Thr-tRNA-ligase_IIa"/>
</dbReference>
<comment type="subunit">
    <text evidence="14">Homodimer.</text>
</comment>
<dbReference type="FunFam" id="3.30.54.20:FF:000002">
    <property type="entry name" value="Threonine--tRNA ligase"/>
    <property type="match status" value="1"/>
</dbReference>
<comment type="cofactor">
    <cofactor evidence="14">
        <name>Zn(2+)</name>
        <dbReference type="ChEBI" id="CHEBI:29105"/>
    </cofactor>
    <text evidence="14">Binds 1 zinc ion per subunit.</text>
</comment>
<feature type="binding site" evidence="14">
    <location>
        <position position="511"/>
    </location>
    <ligand>
        <name>Zn(2+)</name>
        <dbReference type="ChEBI" id="CHEBI:29105"/>
        <note>catalytic</note>
    </ligand>
</feature>
<dbReference type="InterPro" id="IPR033728">
    <property type="entry name" value="ThrRS_core"/>
</dbReference>
<dbReference type="GO" id="GO:0000049">
    <property type="term" value="F:tRNA binding"/>
    <property type="evidence" value="ECO:0007669"/>
    <property type="project" value="UniProtKB-KW"/>
</dbReference>
<keyword evidence="6 14" id="KW-0479">Metal-binding</keyword>
<dbReference type="SUPFAM" id="SSF52954">
    <property type="entry name" value="Class II aaRS ABD-related"/>
    <property type="match status" value="1"/>
</dbReference>
<reference evidence="17 18" key="1">
    <citation type="submission" date="2010-12" db="EMBL/GenBank/DDBJ databases">
        <authorList>
            <person name="Muzny D."/>
            <person name="Qin X."/>
            <person name="Deng J."/>
            <person name="Jiang H."/>
            <person name="Liu Y."/>
            <person name="Qu J."/>
            <person name="Song X.-Z."/>
            <person name="Zhang L."/>
            <person name="Thornton R."/>
            <person name="Coyle M."/>
            <person name="Francisco L."/>
            <person name="Jackson L."/>
            <person name="Javaid M."/>
            <person name="Korchina V."/>
            <person name="Kovar C."/>
            <person name="Mata R."/>
            <person name="Mathew T."/>
            <person name="Ngo R."/>
            <person name="Nguyen L."/>
            <person name="Nguyen N."/>
            <person name="Okwuonu G."/>
            <person name="Ongeri F."/>
            <person name="Pham C."/>
            <person name="Simmons D."/>
            <person name="Wilczek-Boney K."/>
            <person name="Hale W."/>
            <person name="Jakkamsetti A."/>
            <person name="Pham P."/>
            <person name="Ruth R."/>
            <person name="San Lucas F."/>
            <person name="Warren J."/>
            <person name="Zhang J."/>
            <person name="Zhao Z."/>
            <person name="Zhou C."/>
            <person name="Zhu D."/>
            <person name="Lee S."/>
            <person name="Bess C."/>
            <person name="Blankenburg K."/>
            <person name="Forbes L."/>
            <person name="Fu Q."/>
            <person name="Gubbala S."/>
            <person name="Hirani K."/>
            <person name="Jayaseelan J.C."/>
            <person name="Lara F."/>
            <person name="Munidasa M."/>
            <person name="Palculict T."/>
            <person name="Patil S."/>
            <person name="Pu L.-L."/>
            <person name="Saada N."/>
            <person name="Tang L."/>
            <person name="Weissenberger G."/>
            <person name="Zhu Y."/>
            <person name="Hemphill L."/>
            <person name="Shang Y."/>
            <person name="Youmans B."/>
            <person name="Ayvaz T."/>
            <person name="Ross M."/>
            <person name="Santibanez J."/>
            <person name="Aqrawi P."/>
            <person name="Gross S."/>
            <person name="Joshi V."/>
            <person name="Fowler G."/>
            <person name="Nazareth L."/>
            <person name="Reid J."/>
            <person name="Worley K."/>
            <person name="Petrosino J."/>
            <person name="Highlander S."/>
            <person name="Gibbs R."/>
        </authorList>
    </citation>
    <scope>NUCLEOTIDE SEQUENCE [LARGE SCALE GENOMIC DNA]</scope>
    <source>
        <strain evidence="17 18">ATCC 23263</strain>
    </source>
</reference>
<accession>E6MF03</accession>
<dbReference type="PROSITE" id="PS51880">
    <property type="entry name" value="TGS"/>
    <property type="match status" value="1"/>
</dbReference>
<comment type="catalytic activity">
    <reaction evidence="13 14">
        <text>tRNA(Thr) + L-threonine + ATP = L-threonyl-tRNA(Thr) + AMP + diphosphate + H(+)</text>
        <dbReference type="Rhea" id="RHEA:24624"/>
        <dbReference type="Rhea" id="RHEA-COMP:9670"/>
        <dbReference type="Rhea" id="RHEA-COMP:9704"/>
        <dbReference type="ChEBI" id="CHEBI:15378"/>
        <dbReference type="ChEBI" id="CHEBI:30616"/>
        <dbReference type="ChEBI" id="CHEBI:33019"/>
        <dbReference type="ChEBI" id="CHEBI:57926"/>
        <dbReference type="ChEBI" id="CHEBI:78442"/>
        <dbReference type="ChEBI" id="CHEBI:78534"/>
        <dbReference type="ChEBI" id="CHEBI:456215"/>
        <dbReference type="EC" id="6.1.1.3"/>
    </reaction>
</comment>
<evidence type="ECO:0000313" key="18">
    <source>
        <dbReference type="Proteomes" id="UP000004754"/>
    </source>
</evidence>
<comment type="similarity">
    <text evidence="2 14">Belongs to the class-II aminoacyl-tRNA synthetase family.</text>
</comment>
<keyword evidence="11 14" id="KW-0648">Protein biosynthesis</keyword>
<comment type="caution">
    <text evidence="14">Lacks conserved residue(s) required for the propagation of feature annotation.</text>
</comment>
<dbReference type="InterPro" id="IPR018163">
    <property type="entry name" value="Thr/Ala-tRNA-synth_IIc_edit"/>
</dbReference>
<evidence type="ECO:0000256" key="5">
    <source>
        <dbReference type="ARBA" id="ARBA00022598"/>
    </source>
</evidence>
<keyword evidence="8 14" id="KW-0862">Zinc</keyword>
<name>E6MF03_9FIRM</name>
<feature type="domain" description="TGS" evidence="16">
    <location>
        <begin position="1"/>
        <end position="60"/>
    </location>
</feature>
<dbReference type="GO" id="GO:0005524">
    <property type="term" value="F:ATP binding"/>
    <property type="evidence" value="ECO:0007669"/>
    <property type="project" value="UniProtKB-UniRule"/>
</dbReference>
<comment type="subcellular location">
    <subcellularLocation>
        <location evidence="1 14">Cytoplasm</location>
    </subcellularLocation>
</comment>
<dbReference type="SMART" id="SM00863">
    <property type="entry name" value="tRNA_SAD"/>
    <property type="match status" value="1"/>
</dbReference>
<dbReference type="InterPro" id="IPR002314">
    <property type="entry name" value="aa-tRNA-synt_IIb"/>
</dbReference>
<evidence type="ECO:0000259" key="16">
    <source>
        <dbReference type="PROSITE" id="PS51880"/>
    </source>
</evidence>
<dbReference type="AlphaFoldDB" id="E6MF03"/>
<dbReference type="OrthoDB" id="9802304at2"/>
<protein>
    <recommendedName>
        <fullName evidence="14">Threonine--tRNA ligase</fullName>
        <ecNumber evidence="14">6.1.1.3</ecNumber>
    </recommendedName>
    <alternativeName>
        <fullName evidence="14">Threonyl-tRNA synthetase</fullName>
        <shortName evidence="14">ThrRS</shortName>
    </alternativeName>
</protein>
<dbReference type="InterPro" id="IPR012947">
    <property type="entry name" value="tRNA_SAD"/>
</dbReference>
<keyword evidence="3 14" id="KW-0963">Cytoplasm</keyword>
<dbReference type="PANTHER" id="PTHR11451">
    <property type="entry name" value="THREONINE-TRNA LIGASE"/>
    <property type="match status" value="1"/>
</dbReference>
<dbReference type="Pfam" id="PF03129">
    <property type="entry name" value="HGTP_anticodon"/>
    <property type="match status" value="1"/>
</dbReference>
<dbReference type="InterPro" id="IPR047246">
    <property type="entry name" value="ThrRS_anticodon"/>
</dbReference>
<dbReference type="CDD" id="cd01667">
    <property type="entry name" value="TGS_ThrRS"/>
    <property type="match status" value="1"/>
</dbReference>
<feature type="domain" description="Aminoacyl-transfer RNA synthetases class-II family profile" evidence="15">
    <location>
        <begin position="228"/>
        <end position="534"/>
    </location>
</feature>
<dbReference type="SUPFAM" id="SSF55681">
    <property type="entry name" value="Class II aaRS and biotin synthetases"/>
    <property type="match status" value="1"/>
</dbReference>
<dbReference type="InterPro" id="IPR006195">
    <property type="entry name" value="aa-tRNA-synth_II"/>
</dbReference>
<evidence type="ECO:0000256" key="14">
    <source>
        <dbReference type="HAMAP-Rule" id="MF_00184"/>
    </source>
</evidence>
<dbReference type="SUPFAM" id="SSF55186">
    <property type="entry name" value="ThrRS/AlaRS common domain"/>
    <property type="match status" value="1"/>
</dbReference>
<evidence type="ECO:0000256" key="3">
    <source>
        <dbReference type="ARBA" id="ARBA00022490"/>
    </source>
</evidence>
<dbReference type="RefSeq" id="WP_006598007.1">
    <property type="nucleotide sequence ID" value="NZ_GL622359.1"/>
</dbReference>
<keyword evidence="12 14" id="KW-0030">Aminoacyl-tRNA synthetase</keyword>
<evidence type="ECO:0000256" key="12">
    <source>
        <dbReference type="ARBA" id="ARBA00023146"/>
    </source>
</evidence>
<keyword evidence="4 14" id="KW-0820">tRNA-binding</keyword>
<dbReference type="InterPro" id="IPR012676">
    <property type="entry name" value="TGS-like"/>
</dbReference>
<evidence type="ECO:0000256" key="7">
    <source>
        <dbReference type="ARBA" id="ARBA00022741"/>
    </source>
</evidence>
<evidence type="ECO:0000256" key="10">
    <source>
        <dbReference type="ARBA" id="ARBA00022884"/>
    </source>
</evidence>
<sequence length="644" mass="74373">MKITLLDGDIKDFENGLSIYEMAKSLSMGLAKKVMAGMIDGKAVDLRTKVDHDCKVRFLTFDDTEGKKAFWHSASHVMGQAIKRVWPDAQLTIGPAVDNGFYYDVDLEHAITPDDYPIIEAEMKKIVKADYPIEYTVKSREEALAWAEKEHETYKTELIEALPEDETISFYGQGEWADLCAGPHIRSTGQIKAFKIMSLAGAYWHGDENNKMLQRVYGVAFPKKSLLDEHLAKLEEAQKRDHRKLGPQLDLFFLDDTAPGMPYWLPKGWKLFNTLLEFWRDEHEKRGYQEISSPQINYNKLWRQSGHWDHYKDNMFVIPVSENEIYGVKPMNCPNAIVVYKRKTRSYRDLPLRLSDCDVLHRKEKSGQLHGLLRVQMFRQDDSHNFITEDQIYDEINEILDIADLFYGIFGLEYRPELSTRPADFMGDIALWDKAEAALKEILDKRYGEGGYDVNEGDGAFYGPKIDIMMKDALDRTWQMGTIQVDFQLPRNFDLTYMDKDGELKVPVMIHRVIYGSLERFIGLLIESTAGKFPFWLSPVQVGIVPVREFHNEYAQSIADQLRDHRIRVEVDDRDAQMGGKISKFRKELLPYILIVGDKEKEANAVSVRIRDGVQLHDIPVDAFLKVVDVMNKKRELQLRDSFA</sequence>
<keyword evidence="7 14" id="KW-0547">Nucleotide-binding</keyword>
<dbReference type="Gene3D" id="3.10.20.30">
    <property type="match status" value="1"/>
</dbReference>
<dbReference type="Pfam" id="PF07973">
    <property type="entry name" value="tRNA_SAD"/>
    <property type="match status" value="1"/>
</dbReference>
<dbReference type="InterPro" id="IPR004154">
    <property type="entry name" value="Anticodon-bd"/>
</dbReference>
<organism evidence="17 18">
    <name type="scientific">Pseudoramibacter alactolyticus ATCC 23263</name>
    <dbReference type="NCBI Taxonomy" id="887929"/>
    <lineage>
        <taxon>Bacteria</taxon>
        <taxon>Bacillati</taxon>
        <taxon>Bacillota</taxon>
        <taxon>Clostridia</taxon>
        <taxon>Eubacteriales</taxon>
        <taxon>Eubacteriaceae</taxon>
        <taxon>Pseudoramibacter</taxon>
    </lineage>
</organism>
<dbReference type="FunFam" id="3.40.50.800:FF:000001">
    <property type="entry name" value="Threonine--tRNA ligase"/>
    <property type="match status" value="1"/>
</dbReference>
<dbReference type="GO" id="GO:0016740">
    <property type="term" value="F:transferase activity"/>
    <property type="evidence" value="ECO:0007669"/>
    <property type="project" value="UniProtKB-ARBA"/>
</dbReference>
<dbReference type="STRING" id="887929.HMP0721_0586"/>
<feature type="binding site" evidence="14">
    <location>
        <position position="384"/>
    </location>
    <ligand>
        <name>Zn(2+)</name>
        <dbReference type="ChEBI" id="CHEBI:29105"/>
        <note>catalytic</note>
    </ligand>
</feature>
<evidence type="ECO:0000256" key="6">
    <source>
        <dbReference type="ARBA" id="ARBA00022723"/>
    </source>
</evidence>
<dbReference type="Proteomes" id="UP000004754">
    <property type="component" value="Unassembled WGS sequence"/>
</dbReference>
<evidence type="ECO:0000256" key="8">
    <source>
        <dbReference type="ARBA" id="ARBA00022833"/>
    </source>
</evidence>
<dbReference type="PROSITE" id="PS50862">
    <property type="entry name" value="AA_TRNA_LIGASE_II"/>
    <property type="match status" value="1"/>
</dbReference>
<dbReference type="EMBL" id="AEQN01000010">
    <property type="protein sequence ID" value="EFV02353.1"/>
    <property type="molecule type" value="Genomic_DNA"/>
</dbReference>
<dbReference type="InterPro" id="IPR045864">
    <property type="entry name" value="aa-tRNA-synth_II/BPL/LPL"/>
</dbReference>
<evidence type="ECO:0000313" key="17">
    <source>
        <dbReference type="EMBL" id="EFV02353.1"/>
    </source>
</evidence>
<dbReference type="GO" id="GO:0140096">
    <property type="term" value="F:catalytic activity, acting on a protein"/>
    <property type="evidence" value="ECO:0007669"/>
    <property type="project" value="UniProtKB-ARBA"/>
</dbReference>
<evidence type="ECO:0000256" key="4">
    <source>
        <dbReference type="ARBA" id="ARBA00022555"/>
    </source>
</evidence>
<proteinExistence type="inferred from homology"/>
<evidence type="ECO:0000256" key="9">
    <source>
        <dbReference type="ARBA" id="ARBA00022840"/>
    </source>
</evidence>
<dbReference type="GO" id="GO:0006435">
    <property type="term" value="P:threonyl-tRNA aminoacylation"/>
    <property type="evidence" value="ECO:0007669"/>
    <property type="project" value="UniProtKB-UniRule"/>
</dbReference>
<evidence type="ECO:0000256" key="13">
    <source>
        <dbReference type="ARBA" id="ARBA00049515"/>
    </source>
</evidence>
<evidence type="ECO:0000259" key="15">
    <source>
        <dbReference type="PROSITE" id="PS50862"/>
    </source>
</evidence>